<feature type="compositionally biased region" description="Polar residues" evidence="1">
    <location>
        <begin position="241"/>
        <end position="251"/>
    </location>
</feature>
<accession>A0A5N6REH8</accession>
<gene>
    <name evidence="2" type="ORF">FH972_015894</name>
</gene>
<dbReference type="PANTHER" id="PTHR33621:SF2">
    <property type="entry name" value="RIBOSOMAL L1 DOMAIN-CONTAINING PROTEIN"/>
    <property type="match status" value="1"/>
</dbReference>
<protein>
    <submittedName>
        <fullName evidence="2">Uncharacterized protein</fullName>
    </submittedName>
</protein>
<reference evidence="2 3" key="1">
    <citation type="submission" date="2019-06" db="EMBL/GenBank/DDBJ databases">
        <title>A chromosomal-level reference genome of Carpinus fangiana (Coryloideae, Betulaceae).</title>
        <authorList>
            <person name="Yang X."/>
            <person name="Wang Z."/>
            <person name="Zhang L."/>
            <person name="Hao G."/>
            <person name="Liu J."/>
            <person name="Yang Y."/>
        </authorList>
    </citation>
    <scope>NUCLEOTIDE SEQUENCE [LARGE SCALE GENOMIC DNA]</scope>
    <source>
        <strain evidence="2">Cfa_2016G</strain>
        <tissue evidence="2">Leaf</tissue>
    </source>
</reference>
<feature type="compositionally biased region" description="Acidic residues" evidence="1">
    <location>
        <begin position="452"/>
        <end position="467"/>
    </location>
</feature>
<evidence type="ECO:0000313" key="3">
    <source>
        <dbReference type="Proteomes" id="UP000327013"/>
    </source>
</evidence>
<feature type="compositionally biased region" description="Basic and acidic residues" evidence="1">
    <location>
        <begin position="229"/>
        <end position="239"/>
    </location>
</feature>
<feature type="compositionally biased region" description="Acidic residues" evidence="1">
    <location>
        <begin position="477"/>
        <end position="488"/>
    </location>
</feature>
<dbReference type="PANTHER" id="PTHR33621">
    <property type="entry name" value="ASPARTIC/GLUTAMIC ACID-RICH PROTEIN"/>
    <property type="match status" value="1"/>
</dbReference>
<feature type="region of interest" description="Disordered" evidence="1">
    <location>
        <begin position="440"/>
        <end position="531"/>
    </location>
</feature>
<evidence type="ECO:0000256" key="1">
    <source>
        <dbReference type="SAM" id="MobiDB-lite"/>
    </source>
</evidence>
<dbReference type="EMBL" id="CM017326">
    <property type="protein sequence ID" value="KAE8077322.1"/>
    <property type="molecule type" value="Genomic_DNA"/>
</dbReference>
<feature type="region of interest" description="Disordered" evidence="1">
    <location>
        <begin position="762"/>
        <end position="802"/>
    </location>
</feature>
<dbReference type="OrthoDB" id="1916794at2759"/>
<dbReference type="AlphaFoldDB" id="A0A5N6REH8"/>
<feature type="compositionally biased region" description="Basic and acidic residues" evidence="1">
    <location>
        <begin position="762"/>
        <end position="782"/>
    </location>
</feature>
<dbReference type="Proteomes" id="UP000327013">
    <property type="component" value="Chromosome 6"/>
</dbReference>
<feature type="region of interest" description="Disordered" evidence="1">
    <location>
        <begin position="49"/>
        <end position="183"/>
    </location>
</feature>
<name>A0A5N6REH8_9ROSI</name>
<feature type="compositionally biased region" description="Polar residues" evidence="1">
    <location>
        <begin position="514"/>
        <end position="530"/>
    </location>
</feature>
<proteinExistence type="predicted"/>
<evidence type="ECO:0000313" key="2">
    <source>
        <dbReference type="EMBL" id="KAE8077322.1"/>
    </source>
</evidence>
<sequence length="802" mass="88148">MDFHSLARRELQALCKNNKIPANMTNVAMADALEALQHVEGLEEFLNPSDSDLSKQAEETLNGSPHIPRSACRTSTRRKPTKDEPKSTQPLSHTRRGIRGRTAQDIDQENKDVNVPITPAAPSGSRRASADSSRRNIETQMREDEEDKKKEAQGRSAVPSSRGRPPVASARRKLETQKEVNSVQRVYSTRRSVRLLENNMAKLSMIESGNAEPIKIDRDLFEEMGNSSERSEVSVEVEKNIQGTSTQTMSEEGSEKTDDSEVLSNPKTIGSLEIERELNFGVKEDKSDDGYELNVLKSEQALGSEISDSFGVVKVPEAVDEAIYVGDETVEKGPADVSVTVQDTCAEDSLAIKASADVFAEVKDHVVASQHTCAEDSLAVKSSADVFVEVKDHVVASQFLLPEHGIDCDSVEESLEPNLQSQSSSDVQDLASKDSHMNVVVDDGLGSHDSESEYTTDWESDEDDESDASSPESQENNSDDDAETEEKDPEAPVLPEDQMVGFEKLESKMEESDQLVNKSNTTIDNDSGSESFIAEHSEIESVDSADEESLNDDHVMVEDYIIEAEEVAVKFNDHTLDEIPKFKKNISPGLVISDSEVTLSTVATNSLSEDPMAKVQESSKSETLVDVCVMPASESLAKTPTDLISDSEVTCKIPSQPFAADQISGQFPRPTQLTQKKSSAIKESIQKITDVSDDDDEELDNGNGKLELEKEKAKQDENTVDGDSILEMYTGVSSVDGDNMLAMFAGMSLRQLRKKVKMELQITHDRKNNKDKSTTKEHDGKKRVALKPLPENCMDAESEKGR</sequence>
<feature type="region of interest" description="Disordered" evidence="1">
    <location>
        <begin position="225"/>
        <end position="264"/>
    </location>
</feature>
<feature type="compositionally biased region" description="Basic and acidic residues" evidence="1">
    <location>
        <begin position="128"/>
        <end position="153"/>
    </location>
</feature>
<organism evidence="2 3">
    <name type="scientific">Carpinus fangiana</name>
    <dbReference type="NCBI Taxonomy" id="176857"/>
    <lineage>
        <taxon>Eukaryota</taxon>
        <taxon>Viridiplantae</taxon>
        <taxon>Streptophyta</taxon>
        <taxon>Embryophyta</taxon>
        <taxon>Tracheophyta</taxon>
        <taxon>Spermatophyta</taxon>
        <taxon>Magnoliopsida</taxon>
        <taxon>eudicotyledons</taxon>
        <taxon>Gunneridae</taxon>
        <taxon>Pentapetalae</taxon>
        <taxon>rosids</taxon>
        <taxon>fabids</taxon>
        <taxon>Fagales</taxon>
        <taxon>Betulaceae</taxon>
        <taxon>Carpinus</taxon>
    </lineage>
</organism>
<keyword evidence="3" id="KW-1185">Reference proteome</keyword>
<feature type="compositionally biased region" description="Basic and acidic residues" evidence="1">
    <location>
        <begin position="102"/>
        <end position="112"/>
    </location>
</feature>